<dbReference type="EMBL" id="JARBJD010000031">
    <property type="protein sequence ID" value="KAK2959289.1"/>
    <property type="molecule type" value="Genomic_DNA"/>
</dbReference>
<accession>A0ABQ9Y6K7</accession>
<organism evidence="1 2">
    <name type="scientific">Blattamonas nauphoetae</name>
    <dbReference type="NCBI Taxonomy" id="2049346"/>
    <lineage>
        <taxon>Eukaryota</taxon>
        <taxon>Metamonada</taxon>
        <taxon>Preaxostyla</taxon>
        <taxon>Oxymonadida</taxon>
        <taxon>Blattamonas</taxon>
    </lineage>
</organism>
<dbReference type="Proteomes" id="UP001281761">
    <property type="component" value="Unassembled WGS sequence"/>
</dbReference>
<sequence>MGLERNVPKTIQILREDSTSFEITPPRQSCPTESVQFVFNISVTTTSPLSTAFETISIEIPKGRSKLEDSRGNEKKQLSKKTLKIGTLSSDKDGSVWPNMLQVLTFPVEVLHFPGEIVKVQVT</sequence>
<name>A0ABQ9Y6K7_9EUKA</name>
<comment type="caution">
    <text evidence="1">The sequence shown here is derived from an EMBL/GenBank/DDBJ whole genome shotgun (WGS) entry which is preliminary data.</text>
</comment>
<evidence type="ECO:0000313" key="2">
    <source>
        <dbReference type="Proteomes" id="UP001281761"/>
    </source>
</evidence>
<evidence type="ECO:0000313" key="1">
    <source>
        <dbReference type="EMBL" id="KAK2959289.1"/>
    </source>
</evidence>
<protein>
    <submittedName>
        <fullName evidence="1">Uncharacterized protein</fullName>
    </submittedName>
</protein>
<reference evidence="1 2" key="1">
    <citation type="journal article" date="2022" name="bioRxiv">
        <title>Genomics of Preaxostyla Flagellates Illuminates Evolutionary Transitions and the Path Towards Mitochondrial Loss.</title>
        <authorList>
            <person name="Novak L.V.F."/>
            <person name="Treitli S.C."/>
            <person name="Pyrih J."/>
            <person name="Halakuc P."/>
            <person name="Pipaliya S.V."/>
            <person name="Vacek V."/>
            <person name="Brzon O."/>
            <person name="Soukal P."/>
            <person name="Eme L."/>
            <person name="Dacks J.B."/>
            <person name="Karnkowska A."/>
            <person name="Elias M."/>
            <person name="Hampl V."/>
        </authorList>
    </citation>
    <scope>NUCLEOTIDE SEQUENCE [LARGE SCALE GENOMIC DNA]</scope>
    <source>
        <strain evidence="1">NAU3</strain>
        <tissue evidence="1">Gut</tissue>
    </source>
</reference>
<proteinExistence type="predicted"/>
<keyword evidence="2" id="KW-1185">Reference proteome</keyword>
<gene>
    <name evidence="1" type="ORF">BLNAU_5847</name>
</gene>